<dbReference type="OrthoDB" id="1669699at2"/>
<evidence type="ECO:0000256" key="4">
    <source>
        <dbReference type="ARBA" id="ARBA00023163"/>
    </source>
</evidence>
<dbReference type="GO" id="GO:0003700">
    <property type="term" value="F:DNA-binding transcription factor activity"/>
    <property type="evidence" value="ECO:0007669"/>
    <property type="project" value="TreeGrafter"/>
</dbReference>
<dbReference type="EMBL" id="VJZD01000069">
    <property type="protein sequence ID" value="MPY33252.1"/>
    <property type="molecule type" value="Genomic_DNA"/>
</dbReference>
<keyword evidence="8" id="KW-1185">Reference proteome</keyword>
<evidence type="ECO:0000313" key="7">
    <source>
        <dbReference type="EMBL" id="MPY33252.1"/>
    </source>
</evidence>
<dbReference type="AlphaFoldDB" id="A0A5N8VF29"/>
<reference evidence="7 8" key="1">
    <citation type="submission" date="2019-07" db="EMBL/GenBank/DDBJ databases">
        <title>New species of Amycolatopsis and Streptomyces.</title>
        <authorList>
            <person name="Duangmal K."/>
            <person name="Teo W.F.A."/>
            <person name="Lipun K."/>
        </authorList>
    </citation>
    <scope>NUCLEOTIDE SEQUENCE [LARGE SCALE GENOMIC DNA]</scope>
    <source>
        <strain evidence="7 8">NBRC 109810</strain>
    </source>
</reference>
<comment type="caution">
    <text evidence="7">The sequence shown here is derived from an EMBL/GenBank/DDBJ whole genome shotgun (WGS) entry which is preliminary data.</text>
</comment>
<evidence type="ECO:0000256" key="5">
    <source>
        <dbReference type="PROSITE-ProRule" id="PRU00335"/>
    </source>
</evidence>
<name>A0A5N8VF29_9ACTN</name>
<proteinExistence type="predicted"/>
<dbReference type="PRINTS" id="PR00455">
    <property type="entry name" value="HTHTETR"/>
</dbReference>
<dbReference type="PROSITE" id="PS50977">
    <property type="entry name" value="HTH_TETR_2"/>
    <property type="match status" value="1"/>
</dbReference>
<dbReference type="InterPro" id="IPR041490">
    <property type="entry name" value="KstR2_TetR_C"/>
</dbReference>
<dbReference type="InterPro" id="IPR009057">
    <property type="entry name" value="Homeodomain-like_sf"/>
</dbReference>
<dbReference type="PANTHER" id="PTHR30055:SF175">
    <property type="entry name" value="HTH-TYPE TRANSCRIPTIONAL REPRESSOR KSTR2"/>
    <property type="match status" value="1"/>
</dbReference>
<sequence length="197" mass="22149">MAPKSPQKARILRAAAELFAEHGYHGTGMAQLEAAVGLQRGALYHHIGNKEALLFEISASQLRVMVEIALDIEKRVEDPEERFRELARTLMENIADHVLEWTVHYRDFTALTGPLMESVLDLRKQYEQVWQRTLNAGIDVGDFKPLPESVALKGILGMFNYSYVWLKKDAGLPPREIADVFCDTFLTGILRSAPPTG</sequence>
<dbReference type="SUPFAM" id="SSF48498">
    <property type="entry name" value="Tetracyclin repressor-like, C-terminal domain"/>
    <property type="match status" value="1"/>
</dbReference>
<keyword evidence="1" id="KW-0678">Repressor</keyword>
<dbReference type="Gene3D" id="1.10.10.60">
    <property type="entry name" value="Homeodomain-like"/>
    <property type="match status" value="1"/>
</dbReference>
<dbReference type="Pfam" id="PF17932">
    <property type="entry name" value="TetR_C_24"/>
    <property type="match status" value="1"/>
</dbReference>
<dbReference type="InterPro" id="IPR001647">
    <property type="entry name" value="HTH_TetR"/>
</dbReference>
<evidence type="ECO:0000256" key="1">
    <source>
        <dbReference type="ARBA" id="ARBA00022491"/>
    </source>
</evidence>
<keyword evidence="2" id="KW-0805">Transcription regulation</keyword>
<dbReference type="GO" id="GO:0000976">
    <property type="term" value="F:transcription cis-regulatory region binding"/>
    <property type="evidence" value="ECO:0007669"/>
    <property type="project" value="TreeGrafter"/>
</dbReference>
<organism evidence="7 8">
    <name type="scientific">Streptomyces adustus</name>
    <dbReference type="NCBI Taxonomy" id="1609272"/>
    <lineage>
        <taxon>Bacteria</taxon>
        <taxon>Bacillati</taxon>
        <taxon>Actinomycetota</taxon>
        <taxon>Actinomycetes</taxon>
        <taxon>Kitasatosporales</taxon>
        <taxon>Streptomycetaceae</taxon>
        <taxon>Streptomyces</taxon>
    </lineage>
</organism>
<dbReference type="InterPro" id="IPR050109">
    <property type="entry name" value="HTH-type_TetR-like_transc_reg"/>
</dbReference>
<dbReference type="Pfam" id="PF00440">
    <property type="entry name" value="TetR_N"/>
    <property type="match status" value="1"/>
</dbReference>
<feature type="domain" description="HTH tetR-type" evidence="6">
    <location>
        <begin position="5"/>
        <end position="65"/>
    </location>
</feature>
<evidence type="ECO:0000313" key="8">
    <source>
        <dbReference type="Proteomes" id="UP000325849"/>
    </source>
</evidence>
<accession>A0A5N8VF29</accession>
<keyword evidence="3 5" id="KW-0238">DNA-binding</keyword>
<evidence type="ECO:0000259" key="6">
    <source>
        <dbReference type="PROSITE" id="PS50977"/>
    </source>
</evidence>
<feature type="DNA-binding region" description="H-T-H motif" evidence="5">
    <location>
        <begin position="28"/>
        <end position="47"/>
    </location>
</feature>
<evidence type="ECO:0000256" key="3">
    <source>
        <dbReference type="ARBA" id="ARBA00023125"/>
    </source>
</evidence>
<keyword evidence="4" id="KW-0804">Transcription</keyword>
<dbReference type="PANTHER" id="PTHR30055">
    <property type="entry name" value="HTH-TYPE TRANSCRIPTIONAL REGULATOR RUTR"/>
    <property type="match status" value="1"/>
</dbReference>
<gene>
    <name evidence="7" type="ORF">FNH09_18870</name>
</gene>
<evidence type="ECO:0000256" key="2">
    <source>
        <dbReference type="ARBA" id="ARBA00023015"/>
    </source>
</evidence>
<protein>
    <submittedName>
        <fullName evidence="7">TetR/AcrR family transcriptional regulator</fullName>
    </submittedName>
</protein>
<dbReference type="SUPFAM" id="SSF46689">
    <property type="entry name" value="Homeodomain-like"/>
    <property type="match status" value="1"/>
</dbReference>
<dbReference type="RefSeq" id="WP_152889430.1">
    <property type="nucleotide sequence ID" value="NZ_VJZD01000069.1"/>
</dbReference>
<dbReference type="Gene3D" id="1.10.357.10">
    <property type="entry name" value="Tetracycline Repressor, domain 2"/>
    <property type="match status" value="1"/>
</dbReference>
<dbReference type="Proteomes" id="UP000325849">
    <property type="component" value="Unassembled WGS sequence"/>
</dbReference>
<dbReference type="InterPro" id="IPR036271">
    <property type="entry name" value="Tet_transcr_reg_TetR-rel_C_sf"/>
</dbReference>